<name>A0AAD5QLP3_PARTN</name>
<proteinExistence type="predicted"/>
<comment type="caution">
    <text evidence="1">The sequence shown here is derived from an EMBL/GenBank/DDBJ whole genome shotgun (WGS) entry which is preliminary data.</text>
</comment>
<dbReference type="Proteomes" id="UP001196413">
    <property type="component" value="Unassembled WGS sequence"/>
</dbReference>
<evidence type="ECO:0000313" key="2">
    <source>
        <dbReference type="Proteomes" id="UP001196413"/>
    </source>
</evidence>
<keyword evidence="2" id="KW-1185">Reference proteome</keyword>
<reference evidence="1" key="1">
    <citation type="submission" date="2021-06" db="EMBL/GenBank/DDBJ databases">
        <title>Parelaphostrongylus tenuis whole genome reference sequence.</title>
        <authorList>
            <person name="Garwood T.J."/>
            <person name="Larsen P.A."/>
            <person name="Fountain-Jones N.M."/>
            <person name="Garbe J.R."/>
            <person name="Macchietto M.G."/>
            <person name="Kania S.A."/>
            <person name="Gerhold R.W."/>
            <person name="Richards J.E."/>
            <person name="Wolf T.M."/>
        </authorList>
    </citation>
    <scope>NUCLEOTIDE SEQUENCE</scope>
    <source>
        <strain evidence="1">MNPRO001-30</strain>
        <tissue evidence="1">Meninges</tissue>
    </source>
</reference>
<sequence>MIIEILLCCQYYQFSPQKLSEFKSDSTCQSAIMRAQRNLAVLIKRNYLVMKASCRQRQNRFAGFI</sequence>
<organism evidence="1 2">
    <name type="scientific">Parelaphostrongylus tenuis</name>
    <name type="common">Meningeal worm</name>
    <dbReference type="NCBI Taxonomy" id="148309"/>
    <lineage>
        <taxon>Eukaryota</taxon>
        <taxon>Metazoa</taxon>
        <taxon>Ecdysozoa</taxon>
        <taxon>Nematoda</taxon>
        <taxon>Chromadorea</taxon>
        <taxon>Rhabditida</taxon>
        <taxon>Rhabditina</taxon>
        <taxon>Rhabditomorpha</taxon>
        <taxon>Strongyloidea</taxon>
        <taxon>Metastrongylidae</taxon>
        <taxon>Parelaphostrongylus</taxon>
    </lineage>
</organism>
<protein>
    <submittedName>
        <fullName evidence="1">Uncharacterized protein</fullName>
    </submittedName>
</protein>
<gene>
    <name evidence="1" type="ORF">KIN20_012362</name>
</gene>
<dbReference type="EMBL" id="JAHQIW010002338">
    <property type="protein sequence ID" value="KAJ1355092.1"/>
    <property type="molecule type" value="Genomic_DNA"/>
</dbReference>
<dbReference type="AlphaFoldDB" id="A0AAD5QLP3"/>
<accession>A0AAD5QLP3</accession>
<evidence type="ECO:0000313" key="1">
    <source>
        <dbReference type="EMBL" id="KAJ1355092.1"/>
    </source>
</evidence>